<dbReference type="NCBIfam" id="TIGR01444">
    <property type="entry name" value="fkbM_fam"/>
    <property type="match status" value="1"/>
</dbReference>
<dbReference type="InterPro" id="IPR006342">
    <property type="entry name" value="FkbM_mtfrase"/>
</dbReference>
<dbReference type="InterPro" id="IPR029063">
    <property type="entry name" value="SAM-dependent_MTases_sf"/>
</dbReference>
<gene>
    <name evidence="2" type="ORF">CSOJ01_00929</name>
</gene>
<dbReference type="EMBL" id="WIGN01000006">
    <property type="protein sequence ID" value="KAF6820226.1"/>
    <property type="molecule type" value="Genomic_DNA"/>
</dbReference>
<evidence type="ECO:0000313" key="2">
    <source>
        <dbReference type="EMBL" id="KAF6820226.1"/>
    </source>
</evidence>
<name>A0A8H6JWZ1_9PEZI</name>
<organism evidence="2 3">
    <name type="scientific">Colletotrichum sojae</name>
    <dbReference type="NCBI Taxonomy" id="2175907"/>
    <lineage>
        <taxon>Eukaryota</taxon>
        <taxon>Fungi</taxon>
        <taxon>Dikarya</taxon>
        <taxon>Ascomycota</taxon>
        <taxon>Pezizomycotina</taxon>
        <taxon>Sordariomycetes</taxon>
        <taxon>Hypocreomycetidae</taxon>
        <taxon>Glomerellales</taxon>
        <taxon>Glomerellaceae</taxon>
        <taxon>Colletotrichum</taxon>
        <taxon>Colletotrichum orchidearum species complex</taxon>
    </lineage>
</organism>
<feature type="domain" description="Methyltransferase FkbM" evidence="1">
    <location>
        <begin position="48"/>
        <end position="212"/>
    </location>
</feature>
<dbReference type="Proteomes" id="UP000652219">
    <property type="component" value="Unassembled WGS sequence"/>
</dbReference>
<keyword evidence="3" id="KW-1185">Reference proteome</keyword>
<dbReference type="PANTHER" id="PTHR34203:SF15">
    <property type="entry name" value="SLL1173 PROTEIN"/>
    <property type="match status" value="1"/>
</dbReference>
<sequence length="250" mass="27758">MSVQLVNLADNFPCYTTSEGEAQFIYKEIFVDRCYDGPKLSETPFVIDAGANVGMFSIYMKQKYPAAKILAFEPAPDTFNVMRQNLKLHNVAEGVEMHPYGLGPKSSTEKLTYFPNLPGNSTLRPEEKEAVRKGVAESLGQEFADATFGNAQQLDVKIERLSHFLQSYPDVDRIDLLKVDVEGVELGVLQGLDDEHWAKIRNVVLETMEQSGDRAAIEELLKSKGLTVTLEEAAWAPGANGVYMMTASRD</sequence>
<accession>A0A8H6JWZ1</accession>
<reference evidence="2 3" key="1">
    <citation type="journal article" date="2020" name="Phytopathology">
        <title>Genome Sequence Resources of Colletotrichum truncatum, C. plurivorum, C. musicola, and C. sojae: Four Species Pathogenic to Soybean (Glycine max).</title>
        <authorList>
            <person name="Rogerio F."/>
            <person name="Boufleur T.R."/>
            <person name="Ciampi-Guillardi M."/>
            <person name="Sukno S.A."/>
            <person name="Thon M.R."/>
            <person name="Massola Junior N.S."/>
            <person name="Baroncelli R."/>
        </authorList>
    </citation>
    <scope>NUCLEOTIDE SEQUENCE [LARGE SCALE GENOMIC DNA]</scope>
    <source>
        <strain evidence="2 3">LFN0009</strain>
    </source>
</reference>
<dbReference type="AlphaFoldDB" id="A0A8H6JWZ1"/>
<dbReference type="Gene3D" id="3.40.50.150">
    <property type="entry name" value="Vaccinia Virus protein VP39"/>
    <property type="match status" value="1"/>
</dbReference>
<protein>
    <submittedName>
        <fullName evidence="2">Amino acid adenylation domain-containing protein</fullName>
    </submittedName>
</protein>
<proteinExistence type="predicted"/>
<evidence type="ECO:0000313" key="3">
    <source>
        <dbReference type="Proteomes" id="UP000652219"/>
    </source>
</evidence>
<dbReference type="Pfam" id="PF05050">
    <property type="entry name" value="Methyltransf_21"/>
    <property type="match status" value="1"/>
</dbReference>
<comment type="caution">
    <text evidence="2">The sequence shown here is derived from an EMBL/GenBank/DDBJ whole genome shotgun (WGS) entry which is preliminary data.</text>
</comment>
<dbReference type="PANTHER" id="PTHR34203">
    <property type="entry name" value="METHYLTRANSFERASE, FKBM FAMILY PROTEIN"/>
    <property type="match status" value="1"/>
</dbReference>
<evidence type="ECO:0000259" key="1">
    <source>
        <dbReference type="Pfam" id="PF05050"/>
    </source>
</evidence>
<dbReference type="InterPro" id="IPR052514">
    <property type="entry name" value="SAM-dependent_MTase"/>
</dbReference>
<dbReference type="SUPFAM" id="SSF53335">
    <property type="entry name" value="S-adenosyl-L-methionine-dependent methyltransferases"/>
    <property type="match status" value="1"/>
</dbReference>